<dbReference type="Proteomes" id="UP001060085">
    <property type="component" value="Linkage Group LG05"/>
</dbReference>
<reference evidence="2" key="1">
    <citation type="journal article" date="2023" name="Nat. Plants">
        <title>Single-cell RNA sequencing provides a high-resolution roadmap for understanding the multicellular compartmentation of specialized metabolism.</title>
        <authorList>
            <person name="Sun S."/>
            <person name="Shen X."/>
            <person name="Li Y."/>
            <person name="Li Y."/>
            <person name="Wang S."/>
            <person name="Li R."/>
            <person name="Zhang H."/>
            <person name="Shen G."/>
            <person name="Guo B."/>
            <person name="Wei J."/>
            <person name="Xu J."/>
            <person name="St-Pierre B."/>
            <person name="Chen S."/>
            <person name="Sun C."/>
        </authorList>
    </citation>
    <scope>NUCLEOTIDE SEQUENCE [LARGE SCALE GENOMIC DNA]</scope>
</reference>
<accession>A0ACC0AKW6</accession>
<sequence length="149" mass="16664">MSLCLFPSSFAQNSIKDYLDAHNAARAQVNIGPMTWDNRLEAYALDYANKQKGGCPNLVHSGGPYGENLAASSGDFSSKQAVDLWVAERQYYDYGSSSCRGGACGHYTQVVWRNSLRLGYARVRCSNNNWWFVIRYYAPAGNVIGRRPY</sequence>
<protein>
    <submittedName>
        <fullName evidence="1">Uncharacterized protein</fullName>
    </submittedName>
</protein>
<evidence type="ECO:0000313" key="1">
    <source>
        <dbReference type="EMBL" id="KAI5661236.1"/>
    </source>
</evidence>
<gene>
    <name evidence="1" type="ORF">M9H77_20559</name>
</gene>
<organism evidence="1 2">
    <name type="scientific">Catharanthus roseus</name>
    <name type="common">Madagascar periwinkle</name>
    <name type="synonym">Vinca rosea</name>
    <dbReference type="NCBI Taxonomy" id="4058"/>
    <lineage>
        <taxon>Eukaryota</taxon>
        <taxon>Viridiplantae</taxon>
        <taxon>Streptophyta</taxon>
        <taxon>Embryophyta</taxon>
        <taxon>Tracheophyta</taxon>
        <taxon>Spermatophyta</taxon>
        <taxon>Magnoliopsida</taxon>
        <taxon>eudicotyledons</taxon>
        <taxon>Gunneridae</taxon>
        <taxon>Pentapetalae</taxon>
        <taxon>asterids</taxon>
        <taxon>lamiids</taxon>
        <taxon>Gentianales</taxon>
        <taxon>Apocynaceae</taxon>
        <taxon>Rauvolfioideae</taxon>
        <taxon>Vinceae</taxon>
        <taxon>Catharanthinae</taxon>
        <taxon>Catharanthus</taxon>
    </lineage>
</organism>
<comment type="caution">
    <text evidence="1">The sequence shown here is derived from an EMBL/GenBank/DDBJ whole genome shotgun (WGS) entry which is preliminary data.</text>
</comment>
<keyword evidence="2" id="KW-1185">Reference proteome</keyword>
<name>A0ACC0AKW6_CATRO</name>
<proteinExistence type="predicted"/>
<evidence type="ECO:0000313" key="2">
    <source>
        <dbReference type="Proteomes" id="UP001060085"/>
    </source>
</evidence>
<dbReference type="EMBL" id="CM044705">
    <property type="protein sequence ID" value="KAI5661236.1"/>
    <property type="molecule type" value="Genomic_DNA"/>
</dbReference>